<feature type="compositionally biased region" description="Low complexity" evidence="7">
    <location>
        <begin position="76"/>
        <end position="94"/>
    </location>
</feature>
<keyword evidence="5" id="KW-0539">Nucleus</keyword>
<dbReference type="AlphaFoldDB" id="A0AAN9VGS7"/>
<evidence type="ECO:0000313" key="10">
    <source>
        <dbReference type="Proteomes" id="UP001378592"/>
    </source>
</evidence>
<feature type="coiled-coil region" evidence="6">
    <location>
        <begin position="295"/>
        <end position="343"/>
    </location>
</feature>
<dbReference type="GO" id="GO:0000981">
    <property type="term" value="F:DNA-binding transcription factor activity, RNA polymerase II-specific"/>
    <property type="evidence" value="ECO:0007669"/>
    <property type="project" value="TreeGrafter"/>
</dbReference>
<dbReference type="InterPro" id="IPR004827">
    <property type="entry name" value="bZIP"/>
</dbReference>
<accession>A0AAN9VGS7</accession>
<evidence type="ECO:0000259" key="8">
    <source>
        <dbReference type="PROSITE" id="PS50217"/>
    </source>
</evidence>
<reference evidence="9 10" key="1">
    <citation type="submission" date="2024-03" db="EMBL/GenBank/DDBJ databases">
        <title>The genome assembly and annotation of the cricket Gryllus longicercus Weissman &amp; Gray.</title>
        <authorList>
            <person name="Szrajer S."/>
            <person name="Gray D."/>
            <person name="Ylla G."/>
        </authorList>
    </citation>
    <scope>NUCLEOTIDE SEQUENCE [LARGE SCALE GENOMIC DNA]</scope>
    <source>
        <strain evidence="9">DAG 2021-001</strain>
        <tissue evidence="9">Whole body minus gut</tissue>
    </source>
</reference>
<dbReference type="Gene3D" id="1.20.5.170">
    <property type="match status" value="1"/>
</dbReference>
<evidence type="ECO:0000256" key="1">
    <source>
        <dbReference type="ARBA" id="ARBA00004648"/>
    </source>
</evidence>
<dbReference type="GO" id="GO:0005634">
    <property type="term" value="C:nucleus"/>
    <property type="evidence" value="ECO:0007669"/>
    <property type="project" value="UniProtKB-ARBA"/>
</dbReference>
<dbReference type="EMBL" id="JAZDUA010000199">
    <property type="protein sequence ID" value="KAK7864580.1"/>
    <property type="molecule type" value="Genomic_DNA"/>
</dbReference>
<dbReference type="InterPro" id="IPR051381">
    <property type="entry name" value="CREB_ATF_subfamily"/>
</dbReference>
<evidence type="ECO:0000256" key="3">
    <source>
        <dbReference type="ARBA" id="ARBA00023125"/>
    </source>
</evidence>
<evidence type="ECO:0000256" key="7">
    <source>
        <dbReference type="SAM" id="MobiDB-lite"/>
    </source>
</evidence>
<comment type="caution">
    <text evidence="9">The sequence shown here is derived from an EMBL/GenBank/DDBJ whole genome shotgun (WGS) entry which is preliminary data.</text>
</comment>
<dbReference type="InterPro" id="IPR046347">
    <property type="entry name" value="bZIP_sf"/>
</dbReference>
<dbReference type="SMART" id="SM00338">
    <property type="entry name" value="BRLZ"/>
    <property type="match status" value="1"/>
</dbReference>
<dbReference type="GO" id="GO:0005789">
    <property type="term" value="C:endoplasmic reticulum membrane"/>
    <property type="evidence" value="ECO:0007669"/>
    <property type="project" value="UniProtKB-SubCell"/>
</dbReference>
<dbReference type="PANTHER" id="PTHR45996">
    <property type="entry name" value="AGAP001464-PB"/>
    <property type="match status" value="1"/>
</dbReference>
<evidence type="ECO:0000256" key="2">
    <source>
        <dbReference type="ARBA" id="ARBA00023015"/>
    </source>
</evidence>
<dbReference type="Pfam" id="PF00170">
    <property type="entry name" value="bZIP_1"/>
    <property type="match status" value="1"/>
</dbReference>
<evidence type="ECO:0000256" key="4">
    <source>
        <dbReference type="ARBA" id="ARBA00023163"/>
    </source>
</evidence>
<feature type="region of interest" description="Disordered" evidence="7">
    <location>
        <begin position="75"/>
        <end position="98"/>
    </location>
</feature>
<sequence>MALPSDVSLMDFILEREDPLLALTEKDLNGKTEFNDNNEINTENWATNADDLLDSMLKFEDPSFEMLNDDLLPDFSMANSSSSDSGLSSDQQMSPRQIEPDDEDIHFLNSEDMSQIQSEIEVESSVLNSLDSESIQVENDQAVINVLSVPEQSDVTSVLSNTHNKLSTSNATVLRVTPISGNPRSLLLPVNLKNVRDIKTIKVINLSRASKLEGELTTLPTKVTPMKTDTSEDELNCEGVKSQYPRLQLTNEEKRLLQKEGVRLPTHYPLTKHEERELKRIRRKIRNKISAQDSRKRKKEYIDGLEDRVKQCTEENVQLVKRIKALQTQNQSLTTQLHRLQALVARSTAKSVQPATCLMVLLLSLALVMAPNLRPGAKPDISDLAEISEQAAEEGTSTVVSGPSRSLLFCKTSIGEEGCHLGKEELENVIHTRLEDHDYGPPASKYARIIPERTVPSTPDVHPESAGPGPGIADNIIMTEPFSHELRVNISDKGGPRTVTLQVPAEK</sequence>
<evidence type="ECO:0000256" key="6">
    <source>
        <dbReference type="SAM" id="Coils"/>
    </source>
</evidence>
<dbReference type="Proteomes" id="UP001378592">
    <property type="component" value="Unassembled WGS sequence"/>
</dbReference>
<keyword evidence="6" id="KW-0175">Coiled coil</keyword>
<dbReference type="SUPFAM" id="SSF57959">
    <property type="entry name" value="Leucine zipper domain"/>
    <property type="match status" value="1"/>
</dbReference>
<comment type="subcellular location">
    <subcellularLocation>
        <location evidence="1">Endoplasmic reticulum membrane</location>
        <topology evidence="1">Single-pass type II membrane protein</topology>
    </subcellularLocation>
</comment>
<keyword evidence="4" id="KW-0804">Transcription</keyword>
<evidence type="ECO:0000313" key="9">
    <source>
        <dbReference type="EMBL" id="KAK7864580.1"/>
    </source>
</evidence>
<protein>
    <recommendedName>
        <fullName evidence="8">BZIP domain-containing protein</fullName>
    </recommendedName>
</protein>
<keyword evidence="10" id="KW-1185">Reference proteome</keyword>
<proteinExistence type="predicted"/>
<dbReference type="GO" id="GO:0000978">
    <property type="term" value="F:RNA polymerase II cis-regulatory region sequence-specific DNA binding"/>
    <property type="evidence" value="ECO:0007669"/>
    <property type="project" value="TreeGrafter"/>
</dbReference>
<dbReference type="PANTHER" id="PTHR45996:SF3">
    <property type="entry name" value="CREB-H TRANSCRIPTION FACTOR HOMOLOG LET-607"/>
    <property type="match status" value="1"/>
</dbReference>
<feature type="domain" description="BZIP" evidence="8">
    <location>
        <begin position="277"/>
        <end position="340"/>
    </location>
</feature>
<name>A0AAN9VGS7_9ORTH</name>
<gene>
    <name evidence="9" type="ORF">R5R35_003174</name>
</gene>
<organism evidence="9 10">
    <name type="scientific">Gryllus longicercus</name>
    <dbReference type="NCBI Taxonomy" id="2509291"/>
    <lineage>
        <taxon>Eukaryota</taxon>
        <taxon>Metazoa</taxon>
        <taxon>Ecdysozoa</taxon>
        <taxon>Arthropoda</taxon>
        <taxon>Hexapoda</taxon>
        <taxon>Insecta</taxon>
        <taxon>Pterygota</taxon>
        <taxon>Neoptera</taxon>
        <taxon>Polyneoptera</taxon>
        <taxon>Orthoptera</taxon>
        <taxon>Ensifera</taxon>
        <taxon>Gryllidea</taxon>
        <taxon>Grylloidea</taxon>
        <taxon>Gryllidae</taxon>
        <taxon>Gryllinae</taxon>
        <taxon>Gryllus</taxon>
    </lineage>
</organism>
<keyword evidence="3" id="KW-0238">DNA-binding</keyword>
<evidence type="ECO:0000256" key="5">
    <source>
        <dbReference type="ARBA" id="ARBA00023242"/>
    </source>
</evidence>
<dbReference type="CDD" id="cd14689">
    <property type="entry name" value="bZIP_CREB3"/>
    <property type="match status" value="1"/>
</dbReference>
<dbReference type="PROSITE" id="PS50217">
    <property type="entry name" value="BZIP"/>
    <property type="match status" value="1"/>
</dbReference>
<keyword evidence="2" id="KW-0805">Transcription regulation</keyword>